<dbReference type="STRING" id="1123380.SAMN02745199_0819"/>
<dbReference type="RefSeq" id="WP_073072539.1">
    <property type="nucleotide sequence ID" value="NZ_FQXN01000003.1"/>
</dbReference>
<dbReference type="GO" id="GO:0006508">
    <property type="term" value="P:proteolysis"/>
    <property type="evidence" value="ECO:0007669"/>
    <property type="project" value="InterPro"/>
</dbReference>
<dbReference type="CDD" id="cd01301">
    <property type="entry name" value="rDP_like"/>
    <property type="match status" value="1"/>
</dbReference>
<protein>
    <submittedName>
        <fullName evidence="1">Membrane dipeptidase</fullName>
    </submittedName>
</protein>
<dbReference type="Proteomes" id="UP000242592">
    <property type="component" value="Unassembled WGS sequence"/>
</dbReference>
<dbReference type="SUPFAM" id="SSF51556">
    <property type="entry name" value="Metallo-dependent hydrolases"/>
    <property type="match status" value="1"/>
</dbReference>
<dbReference type="EMBL" id="FQXN01000003">
    <property type="protein sequence ID" value="SHH36678.1"/>
    <property type="molecule type" value="Genomic_DNA"/>
</dbReference>
<organism evidence="1 2">
    <name type="scientific">Thermosipho atlanticus DSM 15807</name>
    <dbReference type="NCBI Taxonomy" id="1123380"/>
    <lineage>
        <taxon>Bacteria</taxon>
        <taxon>Thermotogati</taxon>
        <taxon>Thermotogota</taxon>
        <taxon>Thermotogae</taxon>
        <taxon>Thermotogales</taxon>
        <taxon>Fervidobacteriaceae</taxon>
        <taxon>Thermosipho</taxon>
    </lineage>
</organism>
<evidence type="ECO:0000313" key="1">
    <source>
        <dbReference type="EMBL" id="SHH36678.1"/>
    </source>
</evidence>
<evidence type="ECO:0000313" key="2">
    <source>
        <dbReference type="Proteomes" id="UP000242592"/>
    </source>
</evidence>
<sequence>MVIIDGHFDLLPLVFERRRKGESNIIKKYFLNDIKEGGVNIIVSSLYIMNEYIPEMSLRIALDQISSLYYEIEENENKYILCKNYEDVKYAIDNNLLGIMLSFEGSEPIYEDIYLLRIFFNLGVRFLGLTWNRRTYVADGIETNSNGGLTNFGKKVVKEAQKLGMLIDVSHLNETGFWDVLKLSNRPVIASHSNARKIYDSPRNLTDEQIKAIAQTGGIIGINANGMFVTEKEEENNEIGLSKHIEHISKLVGVEYIALGLDFCDAFRNSPKDSLSGYRSLFKLREILIKKGFSPKEIEMIFGGNYINLYKNFLN</sequence>
<name>A0A1M5SEH4_9BACT</name>
<dbReference type="PANTHER" id="PTHR10443:SF12">
    <property type="entry name" value="DIPEPTIDASE"/>
    <property type="match status" value="1"/>
</dbReference>
<dbReference type="PANTHER" id="PTHR10443">
    <property type="entry name" value="MICROSOMAL DIPEPTIDASE"/>
    <property type="match status" value="1"/>
</dbReference>
<reference evidence="2" key="1">
    <citation type="submission" date="2016-11" db="EMBL/GenBank/DDBJ databases">
        <authorList>
            <person name="Varghese N."/>
            <person name="Submissions S."/>
        </authorList>
    </citation>
    <scope>NUCLEOTIDE SEQUENCE [LARGE SCALE GENOMIC DNA]</scope>
    <source>
        <strain evidence="2">DSM 15807</strain>
    </source>
</reference>
<accession>A0A1M5SEH4</accession>
<dbReference type="Pfam" id="PF01244">
    <property type="entry name" value="Peptidase_M19"/>
    <property type="match status" value="1"/>
</dbReference>
<dbReference type="AlphaFoldDB" id="A0A1M5SEH4"/>
<dbReference type="InterPro" id="IPR008257">
    <property type="entry name" value="Pept_M19"/>
</dbReference>
<dbReference type="PROSITE" id="PS51365">
    <property type="entry name" value="RENAL_DIPEPTIDASE_2"/>
    <property type="match status" value="1"/>
</dbReference>
<gene>
    <name evidence="1" type="ORF">SAMN02745199_0819</name>
</gene>
<dbReference type="OrthoDB" id="9804920at2"/>
<proteinExistence type="predicted"/>
<dbReference type="GO" id="GO:0070573">
    <property type="term" value="F:metallodipeptidase activity"/>
    <property type="evidence" value="ECO:0007669"/>
    <property type="project" value="InterPro"/>
</dbReference>
<dbReference type="Gene3D" id="3.20.20.140">
    <property type="entry name" value="Metal-dependent hydrolases"/>
    <property type="match status" value="1"/>
</dbReference>
<dbReference type="InterPro" id="IPR032466">
    <property type="entry name" value="Metal_Hydrolase"/>
</dbReference>
<keyword evidence="2" id="KW-1185">Reference proteome</keyword>